<comment type="caution">
    <text evidence="6">The sequence shown here is derived from an EMBL/GenBank/DDBJ whole genome shotgun (WGS) entry which is preliminary data.</text>
</comment>
<evidence type="ECO:0000256" key="1">
    <source>
        <dbReference type="ARBA" id="ARBA00022723"/>
    </source>
</evidence>
<dbReference type="SMART" id="SM00054">
    <property type="entry name" value="EFh"/>
    <property type="match status" value="4"/>
</dbReference>
<evidence type="ECO:0000256" key="4">
    <source>
        <dbReference type="SAM" id="MobiDB-lite"/>
    </source>
</evidence>
<proteinExistence type="predicted"/>
<dbReference type="EMBL" id="CAMPGE010005982">
    <property type="protein sequence ID" value="CAI2364829.1"/>
    <property type="molecule type" value="Genomic_DNA"/>
</dbReference>
<protein>
    <recommendedName>
        <fullName evidence="5">EF-hand domain-containing protein</fullName>
    </recommendedName>
</protein>
<evidence type="ECO:0000313" key="7">
    <source>
        <dbReference type="Proteomes" id="UP001295684"/>
    </source>
</evidence>
<dbReference type="Proteomes" id="UP001295684">
    <property type="component" value="Unassembled WGS sequence"/>
</dbReference>
<keyword evidence="7" id="KW-1185">Reference proteome</keyword>
<feature type="compositionally biased region" description="Basic and acidic residues" evidence="4">
    <location>
        <begin position="262"/>
        <end position="276"/>
    </location>
</feature>
<dbReference type="CDD" id="cd00051">
    <property type="entry name" value="EFh"/>
    <property type="match status" value="1"/>
</dbReference>
<feature type="domain" description="EF-hand" evidence="5">
    <location>
        <begin position="406"/>
        <end position="431"/>
    </location>
</feature>
<evidence type="ECO:0000313" key="6">
    <source>
        <dbReference type="EMBL" id="CAI2364829.1"/>
    </source>
</evidence>
<evidence type="ECO:0000259" key="5">
    <source>
        <dbReference type="PROSITE" id="PS50222"/>
    </source>
</evidence>
<dbReference type="PROSITE" id="PS50222">
    <property type="entry name" value="EF_HAND_2"/>
    <property type="match status" value="4"/>
</dbReference>
<gene>
    <name evidence="6" type="ORF">ECRASSUSDP1_LOCUS6179</name>
</gene>
<reference evidence="6" key="1">
    <citation type="submission" date="2023-07" db="EMBL/GenBank/DDBJ databases">
        <authorList>
            <consortium name="AG Swart"/>
            <person name="Singh M."/>
            <person name="Singh A."/>
            <person name="Seah K."/>
            <person name="Emmerich C."/>
        </authorList>
    </citation>
    <scope>NUCLEOTIDE SEQUENCE</scope>
    <source>
        <strain evidence="6">DP1</strain>
    </source>
</reference>
<dbReference type="InterPro" id="IPR018247">
    <property type="entry name" value="EF_Hand_1_Ca_BS"/>
</dbReference>
<dbReference type="InterPro" id="IPR011992">
    <property type="entry name" value="EF-hand-dom_pair"/>
</dbReference>
<dbReference type="SUPFAM" id="SSF47473">
    <property type="entry name" value="EF-hand"/>
    <property type="match status" value="2"/>
</dbReference>
<keyword evidence="1" id="KW-0479">Metal-binding</keyword>
<feature type="compositionally biased region" description="Polar residues" evidence="4">
    <location>
        <begin position="131"/>
        <end position="143"/>
    </location>
</feature>
<evidence type="ECO:0000256" key="2">
    <source>
        <dbReference type="ARBA" id="ARBA00022737"/>
    </source>
</evidence>
<dbReference type="PROSITE" id="PS00018">
    <property type="entry name" value="EF_HAND_1"/>
    <property type="match status" value="2"/>
</dbReference>
<dbReference type="Pfam" id="PF13202">
    <property type="entry name" value="EF-hand_5"/>
    <property type="match status" value="1"/>
</dbReference>
<accession>A0AAD1X8H4</accession>
<dbReference type="GO" id="GO:0005509">
    <property type="term" value="F:calcium ion binding"/>
    <property type="evidence" value="ECO:0007669"/>
    <property type="project" value="InterPro"/>
</dbReference>
<feature type="domain" description="EF-hand" evidence="5">
    <location>
        <begin position="222"/>
        <end position="257"/>
    </location>
</feature>
<feature type="region of interest" description="Disordered" evidence="4">
    <location>
        <begin position="258"/>
        <end position="307"/>
    </location>
</feature>
<keyword evidence="2" id="KW-0677">Repeat</keyword>
<feature type="domain" description="EF-hand" evidence="5">
    <location>
        <begin position="186"/>
        <end position="221"/>
    </location>
</feature>
<feature type="domain" description="EF-hand" evidence="5">
    <location>
        <begin position="28"/>
        <end position="63"/>
    </location>
</feature>
<dbReference type="AlphaFoldDB" id="A0AAD1X8H4"/>
<dbReference type="PANTHER" id="PTHR34524:SF6">
    <property type="entry name" value="CALCYPHOSINE LIKE"/>
    <property type="match status" value="1"/>
</dbReference>
<dbReference type="InterPro" id="IPR002048">
    <property type="entry name" value="EF_hand_dom"/>
</dbReference>
<dbReference type="PANTHER" id="PTHR34524">
    <property type="entry name" value="CALCYPHOSIN"/>
    <property type="match status" value="1"/>
</dbReference>
<dbReference type="InterPro" id="IPR051581">
    <property type="entry name" value="Ca-bind"/>
</dbReference>
<evidence type="ECO:0000256" key="3">
    <source>
        <dbReference type="ARBA" id="ARBA00022837"/>
    </source>
</evidence>
<dbReference type="Gene3D" id="1.10.238.10">
    <property type="entry name" value="EF-hand"/>
    <property type="match status" value="3"/>
</dbReference>
<keyword evidence="3" id="KW-0106">Calcium</keyword>
<organism evidence="6 7">
    <name type="scientific">Euplotes crassus</name>
    <dbReference type="NCBI Taxonomy" id="5936"/>
    <lineage>
        <taxon>Eukaryota</taxon>
        <taxon>Sar</taxon>
        <taxon>Alveolata</taxon>
        <taxon>Ciliophora</taxon>
        <taxon>Intramacronucleata</taxon>
        <taxon>Spirotrichea</taxon>
        <taxon>Hypotrichia</taxon>
        <taxon>Euplotida</taxon>
        <taxon>Euplotidae</taxon>
        <taxon>Moneuplotes</taxon>
    </lineage>
</organism>
<feature type="region of interest" description="Disordered" evidence="4">
    <location>
        <begin position="125"/>
        <end position="154"/>
    </location>
</feature>
<name>A0AAD1X8H4_EUPCR</name>
<sequence>MAVSGKFVEMFEADLRFKVDSKCPSGQMEERYLVKSFQFFDFHRTGLIDFTQFYKTLERVGVILTKPNALKIFEQVVERVNSNSASPSSNSDLLDYRTYARQVYNPESYDSVVDNQVHKPLTTPVYETGYDVNTPSQSETYSQHGDAESSHQTPRIVRSGMKDPNTDTLEMILQELRKRVRVRGPNAYALLHRQFKIVDINQEGFVNKFELSKILREMDLNLLESQFMVLFDAYDLNKDGNLSYHQFLDELFGLQQQESPQEEIKMRESPPKHEIEQTPSPAKSEPVSETRSRPEPYPMPHADFHPKAQPGYNQELTAENVKKLDPISHTKPMYQEIGEKNYKENYTRSEASFDENRSYTSDSSFGFLPEQPKIIPKFQKILFRRLMDCIRPRGVKGLIGFSRQLNLYDTSKSGYLSQDEFKQAFSDYEIEMIDIDVEHLYNSFCHQEEGGKLNINEFLETFIQPMNKNRFSLVKKVWKHLDYQKEGRLPVGYVMDSYDASRHPDVTSFRKDQEEVDYEFRDYWQKKAHYSY</sequence>